<dbReference type="EMBL" id="AP024233">
    <property type="protein sequence ID" value="BCO08180.1"/>
    <property type="molecule type" value="Genomic_DNA"/>
</dbReference>
<evidence type="ECO:0000256" key="1">
    <source>
        <dbReference type="ARBA" id="ARBA00005189"/>
    </source>
</evidence>
<feature type="binding site" evidence="9">
    <location>
        <position position="13"/>
    </location>
    <ligand>
        <name>NAD(+)</name>
        <dbReference type="ChEBI" id="CHEBI:57540"/>
    </ligand>
</feature>
<keyword evidence="4" id="KW-0276">Fatty acid metabolism</keyword>
<feature type="binding site" evidence="9">
    <location>
        <begin position="187"/>
        <end position="191"/>
    </location>
    <ligand>
        <name>NAD(+)</name>
        <dbReference type="ChEBI" id="CHEBI:57540"/>
    </ligand>
</feature>
<proteinExistence type="inferred from homology"/>
<comment type="catalytic activity">
    <reaction evidence="8">
        <text>a 2,3-saturated acyl-[ACP] + NAD(+) = a (2E)-enoyl-[ACP] + NADH + H(+)</text>
        <dbReference type="Rhea" id="RHEA:10240"/>
        <dbReference type="Rhea" id="RHEA-COMP:9925"/>
        <dbReference type="Rhea" id="RHEA-COMP:9926"/>
        <dbReference type="ChEBI" id="CHEBI:15378"/>
        <dbReference type="ChEBI" id="CHEBI:57540"/>
        <dbReference type="ChEBI" id="CHEBI:57945"/>
        <dbReference type="ChEBI" id="CHEBI:78784"/>
        <dbReference type="ChEBI" id="CHEBI:78785"/>
        <dbReference type="EC" id="1.3.1.9"/>
    </reaction>
</comment>
<keyword evidence="5 8" id="KW-0560">Oxidoreductase</keyword>
<dbReference type="PRINTS" id="PR00081">
    <property type="entry name" value="GDHRDH"/>
</dbReference>
<name>A0A915U9A2_9BACT</name>
<dbReference type="PIRSF" id="PIRSF000094">
    <property type="entry name" value="Enoyl-ACP_rdct"/>
    <property type="match status" value="1"/>
</dbReference>
<keyword evidence="11" id="KW-1185">Reference proteome</keyword>
<reference evidence="10" key="1">
    <citation type="submission" date="2020-12" db="EMBL/GenBank/DDBJ databases">
        <title>Desulfobium dissulfuricans gen. nov., sp. nov., a novel mesophilic, sulfate-reducing bacterium isolated from a deep-sea hydrothermal vent.</title>
        <authorList>
            <person name="Hashimoto Y."/>
            <person name="Tame A."/>
            <person name="Sawayama S."/>
            <person name="Miyazaki J."/>
            <person name="Takai K."/>
            <person name="Nakagawa S."/>
        </authorList>
    </citation>
    <scope>NUCLEOTIDE SEQUENCE</scope>
    <source>
        <strain evidence="10">GF1</strain>
    </source>
</reference>
<evidence type="ECO:0000256" key="8">
    <source>
        <dbReference type="PIRNR" id="PIRNR000094"/>
    </source>
</evidence>
<feature type="binding site" evidence="9">
    <location>
        <position position="158"/>
    </location>
    <ligand>
        <name>NAD(+)</name>
        <dbReference type="ChEBI" id="CHEBI:57540"/>
    </ligand>
</feature>
<evidence type="ECO:0000256" key="6">
    <source>
        <dbReference type="ARBA" id="ARBA00023098"/>
    </source>
</evidence>
<gene>
    <name evidence="10" type="primary">fabL</name>
    <name evidence="10" type="ORF">GF1_05560</name>
</gene>
<dbReference type="Gene3D" id="3.40.50.720">
    <property type="entry name" value="NAD(P)-binding Rossmann-like Domain"/>
    <property type="match status" value="1"/>
</dbReference>
<dbReference type="PANTHER" id="PTHR43639:SF1">
    <property type="entry name" value="SHORT-CHAIN DEHYDROGENASE_REDUCTASE FAMILY PROTEIN"/>
    <property type="match status" value="1"/>
</dbReference>
<dbReference type="NCBIfam" id="NF005975">
    <property type="entry name" value="PRK08063.1"/>
    <property type="match status" value="1"/>
</dbReference>
<comment type="similarity">
    <text evidence="2 8">Belongs to the short-chain dehydrogenases/reductases (SDR) family. FabI subfamily.</text>
</comment>
<keyword evidence="7 8" id="KW-0275">Fatty acid biosynthesis</keyword>
<dbReference type="InterPro" id="IPR014358">
    <property type="entry name" value="Enoyl-ACP_Rdtase_NADH"/>
</dbReference>
<comment type="pathway">
    <text evidence="1">Lipid metabolism.</text>
</comment>
<dbReference type="PANTHER" id="PTHR43639">
    <property type="entry name" value="OXIDOREDUCTASE, SHORT-CHAIN DEHYDROGENASE/REDUCTASE FAMILY (AFU_ORTHOLOGUE AFUA_5G02870)"/>
    <property type="match status" value="1"/>
</dbReference>
<keyword evidence="6" id="KW-0443">Lipid metabolism</keyword>
<evidence type="ECO:0000313" key="11">
    <source>
        <dbReference type="Proteomes" id="UP001063350"/>
    </source>
</evidence>
<organism evidence="10 11">
    <name type="scientific">Desulfolithobacter dissulfuricans</name>
    <dbReference type="NCBI Taxonomy" id="2795293"/>
    <lineage>
        <taxon>Bacteria</taxon>
        <taxon>Pseudomonadati</taxon>
        <taxon>Thermodesulfobacteriota</taxon>
        <taxon>Desulfobulbia</taxon>
        <taxon>Desulfobulbales</taxon>
        <taxon>Desulfobulbaceae</taxon>
        <taxon>Desulfolithobacter</taxon>
    </lineage>
</organism>
<evidence type="ECO:0000256" key="5">
    <source>
        <dbReference type="ARBA" id="ARBA00023002"/>
    </source>
</evidence>
<dbReference type="Pfam" id="PF13561">
    <property type="entry name" value="adh_short_C2"/>
    <property type="match status" value="1"/>
</dbReference>
<dbReference type="EC" id="1.3.1.9" evidence="8"/>
<dbReference type="SUPFAM" id="SSF51735">
    <property type="entry name" value="NAD(P)-binding Rossmann-fold domains"/>
    <property type="match status" value="1"/>
</dbReference>
<evidence type="ECO:0000256" key="2">
    <source>
        <dbReference type="ARBA" id="ARBA00009233"/>
    </source>
</evidence>
<dbReference type="NCBIfam" id="NF005559">
    <property type="entry name" value="PRK07231.1"/>
    <property type="match status" value="1"/>
</dbReference>
<dbReference type="GO" id="GO:0004318">
    <property type="term" value="F:enoyl-[acyl-carrier-protein] reductase (NADH) activity"/>
    <property type="evidence" value="ECO:0007669"/>
    <property type="project" value="UniProtKB-EC"/>
</dbReference>
<sequence length="250" mass="26850">MFDLKGKVALITGGSRGIGRAIALRLAENGVDVVVNYVRHRRDAEATVQAIEDLGGRCLAVKANVAKEEDVARMFEEIAKTYQRLDILVSNAASGVLKPVMELTTRHWNWAMDINARALLTLSQHAVPMMEKGGRIMAVSSIGAVRAVPNYTVVGASKAALESLVRHLAVELGPQGIHVNTISAGVVDTDALKKFPNRDEIISESLRRTPMGRLTTPDDVADVALFLCSDLARMIHGQTVVVDGGYAIAG</sequence>
<dbReference type="AlphaFoldDB" id="A0A915U9A2"/>
<evidence type="ECO:0000313" key="10">
    <source>
        <dbReference type="EMBL" id="BCO08180.1"/>
    </source>
</evidence>
<dbReference type="FunFam" id="3.40.50.720:FF:000084">
    <property type="entry name" value="Short-chain dehydrogenase reductase"/>
    <property type="match status" value="1"/>
</dbReference>
<dbReference type="InterPro" id="IPR002347">
    <property type="entry name" value="SDR_fam"/>
</dbReference>
<evidence type="ECO:0000256" key="4">
    <source>
        <dbReference type="ARBA" id="ARBA00022832"/>
    </source>
</evidence>
<protein>
    <recommendedName>
        <fullName evidence="8">Enoyl-[acyl-carrier-protein] reductase [NADH]</fullName>
        <ecNumber evidence="8">1.3.1.9</ecNumber>
    </recommendedName>
</protein>
<dbReference type="InterPro" id="IPR036291">
    <property type="entry name" value="NAD(P)-bd_dom_sf"/>
</dbReference>
<dbReference type="KEGG" id="ddu:GF1_05560"/>
<dbReference type="Proteomes" id="UP001063350">
    <property type="component" value="Chromosome"/>
</dbReference>
<evidence type="ECO:0000256" key="3">
    <source>
        <dbReference type="ARBA" id="ARBA00022516"/>
    </source>
</evidence>
<keyword evidence="8 9" id="KW-0520">NAD</keyword>
<accession>A0A915U9A2</accession>
<evidence type="ECO:0000256" key="7">
    <source>
        <dbReference type="ARBA" id="ARBA00023160"/>
    </source>
</evidence>
<dbReference type="GO" id="GO:0006633">
    <property type="term" value="P:fatty acid biosynthetic process"/>
    <property type="evidence" value="ECO:0007669"/>
    <property type="project" value="UniProtKB-KW"/>
</dbReference>
<dbReference type="CDD" id="cd05359">
    <property type="entry name" value="ChcA_like_SDR_c"/>
    <property type="match status" value="1"/>
</dbReference>
<dbReference type="PRINTS" id="PR00080">
    <property type="entry name" value="SDRFAMILY"/>
</dbReference>
<evidence type="ECO:0000256" key="9">
    <source>
        <dbReference type="PIRSR" id="PIRSR000094-3"/>
    </source>
</evidence>
<keyword evidence="3 8" id="KW-0444">Lipid biosynthesis</keyword>